<dbReference type="NCBIfam" id="TIGR01786">
    <property type="entry name" value="TonB-hemlactrns"/>
    <property type="match status" value="1"/>
</dbReference>
<dbReference type="InterPro" id="IPR011276">
    <property type="entry name" value="TonB_haem/Hb_rcpt"/>
</dbReference>
<comment type="similarity">
    <text evidence="2 11 13">Belongs to the TonB-dependent receptor family.</text>
</comment>
<evidence type="ECO:0000256" key="8">
    <source>
        <dbReference type="ARBA" id="ARBA00023136"/>
    </source>
</evidence>
<evidence type="ECO:0000256" key="14">
    <source>
        <dbReference type="SAM" id="SignalP"/>
    </source>
</evidence>
<comment type="subcellular location">
    <subcellularLocation>
        <location evidence="1 11">Cell outer membrane</location>
        <topology evidence="1 11">Multi-pass membrane protein</topology>
    </subcellularLocation>
</comment>
<organism evidence="17 18">
    <name type="scientific">Sinorhizobium psoraleae</name>
    <dbReference type="NCBI Taxonomy" id="520838"/>
    <lineage>
        <taxon>Bacteria</taxon>
        <taxon>Pseudomonadati</taxon>
        <taxon>Pseudomonadota</taxon>
        <taxon>Alphaproteobacteria</taxon>
        <taxon>Hyphomicrobiales</taxon>
        <taxon>Rhizobiaceae</taxon>
        <taxon>Sinorhizobium/Ensifer group</taxon>
        <taxon>Sinorhizobium</taxon>
    </lineage>
</organism>
<evidence type="ECO:0000256" key="11">
    <source>
        <dbReference type="PROSITE-ProRule" id="PRU01360"/>
    </source>
</evidence>
<name>A0ABT4KIZ5_9HYPH</name>
<dbReference type="SUPFAM" id="SSF56935">
    <property type="entry name" value="Porins"/>
    <property type="match status" value="1"/>
</dbReference>
<accession>A0ABT4KIZ5</accession>
<keyword evidence="18" id="KW-1185">Reference proteome</keyword>
<evidence type="ECO:0000256" key="7">
    <source>
        <dbReference type="ARBA" id="ARBA00023077"/>
    </source>
</evidence>
<dbReference type="InterPro" id="IPR037066">
    <property type="entry name" value="Plug_dom_sf"/>
</dbReference>
<dbReference type="RefSeq" id="WP_269282053.1">
    <property type="nucleotide sequence ID" value="NZ_JAPVOI010000004.1"/>
</dbReference>
<dbReference type="Pfam" id="PF00593">
    <property type="entry name" value="TonB_dep_Rec_b-barrel"/>
    <property type="match status" value="1"/>
</dbReference>
<keyword evidence="10 11" id="KW-0998">Cell outer membrane</keyword>
<feature type="short sequence motif" description="TonB C-terminal box" evidence="12">
    <location>
        <begin position="725"/>
        <end position="742"/>
    </location>
</feature>
<evidence type="ECO:0000259" key="15">
    <source>
        <dbReference type="Pfam" id="PF00593"/>
    </source>
</evidence>
<evidence type="ECO:0000259" key="16">
    <source>
        <dbReference type="Pfam" id="PF07715"/>
    </source>
</evidence>
<dbReference type="InterPro" id="IPR039426">
    <property type="entry name" value="TonB-dep_rcpt-like"/>
</dbReference>
<dbReference type="PROSITE" id="PS01156">
    <property type="entry name" value="TONB_DEPENDENT_REC_2"/>
    <property type="match status" value="1"/>
</dbReference>
<evidence type="ECO:0000256" key="9">
    <source>
        <dbReference type="ARBA" id="ARBA00023170"/>
    </source>
</evidence>
<keyword evidence="7 13" id="KW-0798">TonB box</keyword>
<dbReference type="InterPro" id="IPR012910">
    <property type="entry name" value="Plug_dom"/>
</dbReference>
<protein>
    <submittedName>
        <fullName evidence="17">TonB-dependent hemoglobin/transferrin/lactoferrin family receptor</fullName>
    </submittedName>
</protein>
<dbReference type="InterPro" id="IPR036942">
    <property type="entry name" value="Beta-barrel_TonB_sf"/>
</dbReference>
<dbReference type="Gene3D" id="2.170.130.10">
    <property type="entry name" value="TonB-dependent receptor, plug domain"/>
    <property type="match status" value="1"/>
</dbReference>
<evidence type="ECO:0000256" key="5">
    <source>
        <dbReference type="ARBA" id="ARBA00022692"/>
    </source>
</evidence>
<feature type="domain" description="TonB-dependent receptor plug" evidence="16">
    <location>
        <begin position="62"/>
        <end position="165"/>
    </location>
</feature>
<evidence type="ECO:0000256" key="6">
    <source>
        <dbReference type="ARBA" id="ARBA00022729"/>
    </source>
</evidence>
<dbReference type="InterPro" id="IPR010917">
    <property type="entry name" value="TonB_rcpt_CS"/>
</dbReference>
<evidence type="ECO:0000313" key="17">
    <source>
        <dbReference type="EMBL" id="MCZ4091946.1"/>
    </source>
</evidence>
<feature type="domain" description="TonB-dependent receptor-like beta-barrel" evidence="15">
    <location>
        <begin position="258"/>
        <end position="701"/>
    </location>
</feature>
<dbReference type="EMBL" id="JAPVOI010000004">
    <property type="protein sequence ID" value="MCZ4091946.1"/>
    <property type="molecule type" value="Genomic_DNA"/>
</dbReference>
<evidence type="ECO:0000256" key="13">
    <source>
        <dbReference type="RuleBase" id="RU003357"/>
    </source>
</evidence>
<evidence type="ECO:0000256" key="1">
    <source>
        <dbReference type="ARBA" id="ARBA00004571"/>
    </source>
</evidence>
<proteinExistence type="inferred from homology"/>
<dbReference type="PROSITE" id="PS52016">
    <property type="entry name" value="TONB_DEPENDENT_REC_3"/>
    <property type="match status" value="1"/>
</dbReference>
<keyword evidence="5 11" id="KW-0812">Transmembrane</keyword>
<feature type="chain" id="PRO_5045957567" evidence="14">
    <location>
        <begin position="23"/>
        <end position="742"/>
    </location>
</feature>
<feature type="signal peptide" evidence="14">
    <location>
        <begin position="1"/>
        <end position="22"/>
    </location>
</feature>
<evidence type="ECO:0000256" key="12">
    <source>
        <dbReference type="PROSITE-ProRule" id="PRU10144"/>
    </source>
</evidence>
<dbReference type="NCBIfam" id="TIGR01785">
    <property type="entry name" value="TonB-hemin"/>
    <property type="match status" value="1"/>
</dbReference>
<dbReference type="InterPro" id="IPR000531">
    <property type="entry name" value="Beta-barrel_TonB"/>
</dbReference>
<keyword evidence="3 11" id="KW-0813">Transport</keyword>
<dbReference type="InterPro" id="IPR010949">
    <property type="entry name" value="TonB_Hb/transfer/lactofer_rcpt"/>
</dbReference>
<dbReference type="Gene3D" id="2.40.170.20">
    <property type="entry name" value="TonB-dependent receptor, beta-barrel domain"/>
    <property type="match status" value="1"/>
</dbReference>
<evidence type="ECO:0000256" key="3">
    <source>
        <dbReference type="ARBA" id="ARBA00022448"/>
    </source>
</evidence>
<dbReference type="PANTHER" id="PTHR30069:SF29">
    <property type="entry name" value="HEMOGLOBIN AND HEMOGLOBIN-HAPTOGLOBIN-BINDING PROTEIN 1-RELATED"/>
    <property type="match status" value="1"/>
</dbReference>
<keyword evidence="8 11" id="KW-0472">Membrane</keyword>
<keyword evidence="6 14" id="KW-0732">Signal</keyword>
<evidence type="ECO:0000256" key="4">
    <source>
        <dbReference type="ARBA" id="ARBA00022452"/>
    </source>
</evidence>
<sequence length="742" mass="80844">MLNRHHRLALLACTAFVTLAGAAISHAQSITSNETAAAEKQGRVTPLKTLTVRTGEQEGVADTPLASQVTEQELDDNQISSFEDLGRTLEPGVYFNRENGSVNIRGLDGPRVLTLIDGIAIPYLDDGARDADGGIDSFDFSELSTVDIVRGADSSRAGGGALGGAVVLRTLDPEDLIGEGRIWGGIFKFAYDGEDESLGGSAAVAARYDNTAVLFQGGYKKGHERQTGGDNGAYGTGRTEANPADFDQNNVLVKVKQYTDSGHGFTLTGERFDRDEDTDLRHAQTGATYRPGEWDGTEVNKRDRISLNYEFEATDDDALFDAANAVFYWQDLIRESGTHGVRYATPAGDYQRLSEVEDRGFGSAGYVEKGFDAGYFHHTVTLGGDFYINTTTQYSSGKDSCGPGPYPPFSSCNFLHSNQSDMPDVESKRFGIFVQDEIAFGETGFSLTPGLRYDWYEHSPQETAAYSRNPNYNGLPDGQDGDALSPKLLAKHQATDNIELFAQWAMAFRAPTATELYLDYGAPGTYLRLGNPDLKPETSSGVEIGANLGDTDFGGRITGFYNRYRNFIDSVDAPVQDPINYPFGVTQYMNRNRVQISGVELAAHKIFDSGVTLRGSVTYALGKDLDTNERLGSVAPLKGVLAVGYETETWGTELAMIAAKDVSEKSDASFKAPGYGIFDLTGWWKPGQVEGLTMRAGIYNLFDKEYYDAISVRDVTLTSTGPGRAFYSEPGRTFKFSLTQRF</sequence>
<keyword evidence="9 17" id="KW-0675">Receptor</keyword>
<evidence type="ECO:0000313" key="18">
    <source>
        <dbReference type="Proteomes" id="UP001079430"/>
    </source>
</evidence>
<reference evidence="17" key="1">
    <citation type="submission" date="2022-10" db="EMBL/GenBank/DDBJ databases">
        <title>Whole genome sequencing of three plant growth promoting bacteria isolated from Vachellia tortilis subsp. raddiana in Morocco.</title>
        <authorList>
            <person name="Hnini M."/>
            <person name="Zouagui R."/>
            <person name="Zouagui H."/>
            <person name="Chemao Elfihri M.-W."/>
            <person name="Ibrahimi A."/>
            <person name="Sbabou L."/>
            <person name="Aurag J."/>
        </authorList>
    </citation>
    <scope>NUCLEOTIDE SEQUENCE</scope>
    <source>
        <strain evidence="17">LMR678</strain>
    </source>
</reference>
<gene>
    <name evidence="17" type="ORF">O3W52_18285</name>
</gene>
<comment type="caution">
    <text evidence="17">The sequence shown here is derived from an EMBL/GenBank/DDBJ whole genome shotgun (WGS) entry which is preliminary data.</text>
</comment>
<evidence type="ECO:0000256" key="2">
    <source>
        <dbReference type="ARBA" id="ARBA00009810"/>
    </source>
</evidence>
<dbReference type="Pfam" id="PF07715">
    <property type="entry name" value="Plug"/>
    <property type="match status" value="1"/>
</dbReference>
<dbReference type="CDD" id="cd01347">
    <property type="entry name" value="ligand_gated_channel"/>
    <property type="match status" value="1"/>
</dbReference>
<dbReference type="PANTHER" id="PTHR30069">
    <property type="entry name" value="TONB-DEPENDENT OUTER MEMBRANE RECEPTOR"/>
    <property type="match status" value="1"/>
</dbReference>
<dbReference type="Proteomes" id="UP001079430">
    <property type="component" value="Unassembled WGS sequence"/>
</dbReference>
<evidence type="ECO:0000256" key="10">
    <source>
        <dbReference type="ARBA" id="ARBA00023237"/>
    </source>
</evidence>
<keyword evidence="4 11" id="KW-1134">Transmembrane beta strand</keyword>